<feature type="signal peptide" evidence="1">
    <location>
        <begin position="1"/>
        <end position="19"/>
    </location>
</feature>
<reference evidence="4" key="1">
    <citation type="submission" date="2025-04" db="UniProtKB">
        <authorList>
            <consortium name="RefSeq"/>
        </authorList>
    </citation>
    <scope>IDENTIFICATION</scope>
    <source>
        <tissue evidence="4">Whole insect</tissue>
    </source>
</reference>
<feature type="chain" id="PRO_5027803776" evidence="1">
    <location>
        <begin position="20"/>
        <end position="181"/>
    </location>
</feature>
<accession>A0A6P7GNY4</accession>
<evidence type="ECO:0000256" key="1">
    <source>
        <dbReference type="SAM" id="SignalP"/>
    </source>
</evidence>
<evidence type="ECO:0000313" key="2">
    <source>
        <dbReference type="EnsemblMetazoa" id="XP_028145495.1"/>
    </source>
</evidence>
<evidence type="ECO:0000313" key="3">
    <source>
        <dbReference type="Proteomes" id="UP001652700"/>
    </source>
</evidence>
<proteinExistence type="predicted"/>
<dbReference type="OrthoDB" id="10386523at2759"/>
<organism evidence="4">
    <name type="scientific">Diabrotica virgifera virgifera</name>
    <name type="common">western corn rootworm</name>
    <dbReference type="NCBI Taxonomy" id="50390"/>
    <lineage>
        <taxon>Eukaryota</taxon>
        <taxon>Metazoa</taxon>
        <taxon>Ecdysozoa</taxon>
        <taxon>Arthropoda</taxon>
        <taxon>Hexapoda</taxon>
        <taxon>Insecta</taxon>
        <taxon>Pterygota</taxon>
        <taxon>Neoptera</taxon>
        <taxon>Endopterygota</taxon>
        <taxon>Coleoptera</taxon>
        <taxon>Polyphaga</taxon>
        <taxon>Cucujiformia</taxon>
        <taxon>Chrysomeloidea</taxon>
        <taxon>Chrysomelidae</taxon>
        <taxon>Galerucinae</taxon>
        <taxon>Diabroticina</taxon>
        <taxon>Diabroticites</taxon>
        <taxon>Diabrotica</taxon>
    </lineage>
</organism>
<protein>
    <submittedName>
        <fullName evidence="4">Uncharacterized protein LOC114339064</fullName>
    </submittedName>
</protein>
<gene>
    <name evidence="4" type="primary">LOC114339064</name>
</gene>
<name>A0A6P7GNY4_DIAVI</name>
<keyword evidence="3" id="KW-1185">Reference proteome</keyword>
<dbReference type="EnsemblMetazoa" id="XM_028289694.2">
    <property type="protein sequence ID" value="XP_028145495.1"/>
    <property type="gene ID" value="LOC114339064"/>
</dbReference>
<dbReference type="Proteomes" id="UP001652700">
    <property type="component" value="Unplaced"/>
</dbReference>
<dbReference type="InParanoid" id="A0A6P7GNY4"/>
<dbReference type="KEGG" id="dvv:114339064"/>
<evidence type="ECO:0000313" key="4">
    <source>
        <dbReference type="RefSeq" id="XP_028145495.1"/>
    </source>
</evidence>
<dbReference type="RefSeq" id="XP_028145495.1">
    <property type="nucleotide sequence ID" value="XM_028289694.1"/>
</dbReference>
<keyword evidence="1" id="KW-0732">Signal</keyword>
<dbReference type="AlphaFoldDB" id="A0A6P7GNY4"/>
<reference evidence="2" key="2">
    <citation type="submission" date="2025-05" db="UniProtKB">
        <authorList>
            <consortium name="EnsemblMetazoa"/>
        </authorList>
    </citation>
    <scope>IDENTIFICATION</scope>
</reference>
<sequence length="181" mass="19925">MRNIHVLCIVGVIFNSISSNGILGQGISFGDLKDLFVAVDKIVENPDDFFDKVKQELQKENVTLRSLNFPEIPEFPQIPDIPKNFPEIPDIPENYPNTPQLRFLGIGSMFNKVKNTVTGIFGGATGALDLPVKAIVGAVLKVMRTIFGERISNVSSSIYCLISKCISLFINYVLPLLKALA</sequence>
<dbReference type="GeneID" id="114339064"/>